<dbReference type="InterPro" id="IPR047272">
    <property type="entry name" value="S49_SppA_C"/>
</dbReference>
<dbReference type="GO" id="GO:0008236">
    <property type="term" value="F:serine-type peptidase activity"/>
    <property type="evidence" value="ECO:0007669"/>
    <property type="project" value="UniProtKB-KW"/>
</dbReference>
<dbReference type="Pfam" id="PF01343">
    <property type="entry name" value="Peptidase_S49"/>
    <property type="match status" value="1"/>
</dbReference>
<keyword evidence="8" id="KW-1185">Reference proteome</keyword>
<dbReference type="Proteomes" id="UP000248795">
    <property type="component" value="Unassembled WGS sequence"/>
</dbReference>
<proteinExistence type="inferred from homology"/>
<dbReference type="PANTHER" id="PTHR42987">
    <property type="entry name" value="PEPTIDASE S49"/>
    <property type="match status" value="1"/>
</dbReference>
<keyword evidence="5" id="KW-0472">Membrane</keyword>
<name>A0A2W2C8Q3_9HYPH</name>
<evidence type="ECO:0000256" key="2">
    <source>
        <dbReference type="ARBA" id="ARBA00022670"/>
    </source>
</evidence>
<dbReference type="InterPro" id="IPR004635">
    <property type="entry name" value="Pept_S49_SppA"/>
</dbReference>
<sequence>MISEAELIVDRRKLKRRVTFWRILAVVLGIATVAALLWSQGWTGGDQIARVRIDGLITGDQKTMDLLKRVEREDRVKAVILRIDSPGGTTAGSEAVYDAVRKISEKKPVVAVMDTVAASGGYITALAADRIVARGNTITGSIGVIFSMPEFSKLLATVGVQMEELKSGDLKAEPSPYKPMTEKARAASMELVMDGFAWFKGLVAERRNLPMPTVDVLSDGRVYTGRQAVANRLIDELGDEGTAIAWMEKDKGVAARLPIRDWEPEREGEGFGLGFSAADLVLKSLGLKGFQEAAQRAQLDGLLVLWHPAQ</sequence>
<dbReference type="SUPFAM" id="SSF52096">
    <property type="entry name" value="ClpP/crotonase"/>
    <property type="match status" value="1"/>
</dbReference>
<reference evidence="8" key="1">
    <citation type="submission" date="2018-06" db="EMBL/GenBank/DDBJ databases">
        <title>Aestuariibacter litoralis strain KCTC 52945T.</title>
        <authorList>
            <person name="Li X."/>
            <person name="Salam N."/>
            <person name="Li J.-L."/>
            <person name="Chen Y.-M."/>
            <person name="Yang Z.-W."/>
            <person name="Zhang L.-Y."/>
            <person name="Han M.-X."/>
            <person name="Xiao M."/>
            <person name="Li W.-J."/>
        </authorList>
    </citation>
    <scope>NUCLEOTIDE SEQUENCE [LARGE SCALE GENOMIC DNA]</scope>
    <source>
        <strain evidence="8">KCTC 52945</strain>
    </source>
</reference>
<keyword evidence="3" id="KW-0378">Hydrolase</keyword>
<evidence type="ECO:0000256" key="1">
    <source>
        <dbReference type="ARBA" id="ARBA00008683"/>
    </source>
</evidence>
<feature type="transmembrane region" description="Helical" evidence="5">
    <location>
        <begin position="20"/>
        <end position="38"/>
    </location>
</feature>
<evidence type="ECO:0000313" key="7">
    <source>
        <dbReference type="EMBL" id="PZF76583.1"/>
    </source>
</evidence>
<evidence type="ECO:0000259" key="6">
    <source>
        <dbReference type="Pfam" id="PF01343"/>
    </source>
</evidence>
<feature type="domain" description="Peptidase S49" evidence="6">
    <location>
        <begin position="104"/>
        <end position="253"/>
    </location>
</feature>
<dbReference type="NCBIfam" id="TIGR00706">
    <property type="entry name" value="SppA_dom"/>
    <property type="match status" value="1"/>
</dbReference>
<keyword evidence="5" id="KW-0812">Transmembrane</keyword>
<evidence type="ECO:0000256" key="3">
    <source>
        <dbReference type="ARBA" id="ARBA00022801"/>
    </source>
</evidence>
<dbReference type="InterPro" id="IPR029045">
    <property type="entry name" value="ClpP/crotonase-like_dom_sf"/>
</dbReference>
<dbReference type="Gene3D" id="3.90.226.10">
    <property type="entry name" value="2-enoyl-CoA Hydratase, Chain A, domain 1"/>
    <property type="match status" value="1"/>
</dbReference>
<organism evidence="7 8">
    <name type="scientific">Aestuariivirga litoralis</name>
    <dbReference type="NCBI Taxonomy" id="2650924"/>
    <lineage>
        <taxon>Bacteria</taxon>
        <taxon>Pseudomonadati</taxon>
        <taxon>Pseudomonadota</taxon>
        <taxon>Alphaproteobacteria</taxon>
        <taxon>Hyphomicrobiales</taxon>
        <taxon>Aestuariivirgaceae</taxon>
        <taxon>Aestuariivirga</taxon>
    </lineage>
</organism>
<keyword evidence="4" id="KW-0720">Serine protease</keyword>
<dbReference type="PANTHER" id="PTHR42987:SF6">
    <property type="entry name" value="PROTEINASE IV"/>
    <property type="match status" value="1"/>
</dbReference>
<comment type="caution">
    <text evidence="7">The sequence shown here is derived from an EMBL/GenBank/DDBJ whole genome shotgun (WGS) entry which is preliminary data.</text>
</comment>
<dbReference type="EMBL" id="QKVK01000005">
    <property type="protein sequence ID" value="PZF76583.1"/>
    <property type="molecule type" value="Genomic_DNA"/>
</dbReference>
<evidence type="ECO:0000256" key="4">
    <source>
        <dbReference type="ARBA" id="ARBA00022825"/>
    </source>
</evidence>
<accession>A0A2W2C8Q3</accession>
<dbReference type="InterPro" id="IPR002142">
    <property type="entry name" value="Peptidase_S49"/>
</dbReference>
<gene>
    <name evidence="7" type="primary">sppA</name>
    <name evidence="7" type="ORF">DK847_12335</name>
</gene>
<keyword evidence="5" id="KW-1133">Transmembrane helix</keyword>
<comment type="similarity">
    <text evidence="1">Belongs to the peptidase S49 family.</text>
</comment>
<dbReference type="CDD" id="cd07023">
    <property type="entry name" value="S49_Sppa_N_C"/>
    <property type="match status" value="1"/>
</dbReference>
<dbReference type="AlphaFoldDB" id="A0A2W2C8Q3"/>
<dbReference type="Gene3D" id="6.20.330.10">
    <property type="match status" value="1"/>
</dbReference>
<evidence type="ECO:0000313" key="8">
    <source>
        <dbReference type="Proteomes" id="UP000248795"/>
    </source>
</evidence>
<dbReference type="GO" id="GO:0006508">
    <property type="term" value="P:proteolysis"/>
    <property type="evidence" value="ECO:0007669"/>
    <property type="project" value="UniProtKB-KW"/>
</dbReference>
<protein>
    <submittedName>
        <fullName evidence="7">Signal peptide peptidase SppA</fullName>
    </submittedName>
</protein>
<evidence type="ECO:0000256" key="5">
    <source>
        <dbReference type="SAM" id="Phobius"/>
    </source>
</evidence>
<dbReference type="RefSeq" id="WP_111198820.1">
    <property type="nucleotide sequence ID" value="NZ_QKVK01000005.1"/>
</dbReference>
<keyword evidence="2" id="KW-0645">Protease</keyword>